<evidence type="ECO:0000256" key="1">
    <source>
        <dbReference type="ARBA" id="ARBA00000822"/>
    </source>
</evidence>
<dbReference type="PRINTS" id="PR00092">
    <property type="entry name" value="TYROSINASE"/>
</dbReference>
<keyword evidence="7 9" id="KW-0326">Glycosidase</keyword>
<dbReference type="InterPro" id="IPR029070">
    <property type="entry name" value="Chitinase_insertion_sf"/>
</dbReference>
<dbReference type="SUPFAM" id="SSF54556">
    <property type="entry name" value="Chitinase insertion domain"/>
    <property type="match status" value="1"/>
</dbReference>
<evidence type="ECO:0000256" key="8">
    <source>
        <dbReference type="ARBA" id="ARBA00023326"/>
    </source>
</evidence>
<evidence type="ECO:0000256" key="6">
    <source>
        <dbReference type="ARBA" id="ARBA00023277"/>
    </source>
</evidence>
<dbReference type="InterPro" id="IPR011583">
    <property type="entry name" value="Chitinase_II/V-like_cat"/>
</dbReference>
<proteinExistence type="inferred from homology"/>
<dbReference type="PANTHER" id="PTHR11177">
    <property type="entry name" value="CHITINASE"/>
    <property type="match status" value="1"/>
</dbReference>
<dbReference type="PROSITE" id="PS01095">
    <property type="entry name" value="GH18_1"/>
    <property type="match status" value="1"/>
</dbReference>
<dbReference type="Gene3D" id="3.20.20.80">
    <property type="entry name" value="Glycosidases"/>
    <property type="match status" value="1"/>
</dbReference>
<name>A0A1S9S1T4_PENBI</name>
<dbReference type="EMBL" id="LJBN01000001">
    <property type="protein sequence ID" value="OOQ91682.1"/>
    <property type="molecule type" value="Genomic_DNA"/>
</dbReference>
<dbReference type="InterPro" id="IPR008922">
    <property type="entry name" value="Di-copper_centre_dom_sf"/>
</dbReference>
<dbReference type="SUPFAM" id="SSF51445">
    <property type="entry name" value="(Trans)glycosidases"/>
    <property type="match status" value="1"/>
</dbReference>
<dbReference type="InterPro" id="IPR017853">
    <property type="entry name" value="GH"/>
</dbReference>
<dbReference type="GO" id="GO:0006032">
    <property type="term" value="P:chitin catabolic process"/>
    <property type="evidence" value="ECO:0007669"/>
    <property type="project" value="UniProtKB-KW"/>
</dbReference>
<organism evidence="12 13">
    <name type="scientific">Penicillium brasilianum</name>
    <dbReference type="NCBI Taxonomy" id="104259"/>
    <lineage>
        <taxon>Eukaryota</taxon>
        <taxon>Fungi</taxon>
        <taxon>Dikarya</taxon>
        <taxon>Ascomycota</taxon>
        <taxon>Pezizomycotina</taxon>
        <taxon>Eurotiomycetes</taxon>
        <taxon>Eurotiomycetidae</taxon>
        <taxon>Eurotiales</taxon>
        <taxon>Aspergillaceae</taxon>
        <taxon>Penicillium</taxon>
    </lineage>
</organism>
<sequence length="1616" mass="182488">MRAPQHRYSTGMVSYVLTIVFEFEYLDMILTVDKSQGARCYPQSGLGILAPSNVSCMHRLGFQLQSILACETDWMILSRITHINYTLNSHYSGLFLPWHRHFLWLFERALRDECEYRGYLPYWNWPLWSSNLHESPLFDGTETSLSGDGIYNPNEQSLSSGAVTIIRGSGGGCVRRGPFKDITIHLGPFPHTLSSSIDIPDPGFDYNPRCLNRSLNNFVSSHFTSQTQVTRLLSSTNIVDFQIVMDHWPAAPEGVLGLHGGGHFSIGSTMQDLFSSPQDPAFMLHHAMIDRLWAIWQAADEGKRRFAVNGTNRILNPPWADLVTLDMEMEFGVLDGNRCVGEVMSPEEILEAARQENLEVWEAGREPVENELAQTKKKLEHTEAELDRAKAQIARVKEHFTAVKHDNQLLQAENDILKGMVRRFEDGLNEGSQGKTSDKAQLYLIAYSTFKRTYDLDLSCSSSNLGEAKIVPAQLDAVQKTDGVELTKNTVVPATVLTPVTSSSNVTKILPVNQDAVRKRDIADWGLTTAALMFVSLDAIPRLNVTLGLDRNGQRSPIAHLTQRLIFFQGFCGTTKEFCGNKTVKHDTCDKKTATLDRVVGYYEAWSVRRPCNKFWPEQIPLGIYTHINFAFATIDPETFEVRPDRTTDLKVLSRVTALKRQDPDLKVMIALGGWTFSDPGPTQMVFSDIARSTENQKKFFASITKFLSTYDLDGVDLDWEYPEAEDRNGRPEDYKNFPTFMTNLKSALDSTGRNELSITLPASYWYLQHFDIVKLQSHVSFFNIMSYDLHGKWDLGNQWTGEYLNPHTNLTEIGKALDLLWRNKIDSSKVVMGLAFYARAYTLADPSCVKPGCTFASGANQGNCSREVGILLNSEIDQIIADHQLSTTFYEDAAAQVAHWDDQWLSYDDEKTLKIKSDYAREQCLGGIMVWALSHDTKDAKYSKALGKVVERTHQTMPGIFLEIDSSITPDDPYTTKVNSHLQCKWSNCGDFCPTGWTMMTRDDKWNKTANEIMLDDTACTSPHARRLCCPPSETTPSCGWYSFKGGACYGECPDGYSEVGSLGRGCRSGYQAACCTNDDKDGNLLNSTRLFETCEWSQSPEQIAAGSCEAGKCSFAGSAWPTDFVESSTGSGAAVCNSGWIRGYDSPKPVWYSDHRKYCCDTSDKNMTWGTCTWRSDYESIGTKGKTCMSGCHDNEIKIAMEGNEECQGKGGGAKSYCCTGTYTTTSQVLVPELADYEDDLSAWVKSPICGASTDTGLSKRAESKNPHYKRVHRLLAILIQGIISARDTKTMAYLKDLWDKYVKQEWSNLTYDNIAAWINDDDRNPEGHIYSPDELADDILCNADEYNRILDDNYSRSDDICVRSCDQISTKRNLNFSKLSKRIIELSPEDLGSSYTVTGQPTWGYIAETIMRGHMTLVYEQLIYTNNHEMILEIVYELPSDDPDSRETDDDRFAVWHFHFEHLALRHGVWRPGIYALNVFHGQNYNDRPVDYPRVRNEERFDGQPQARTRILQCETGDDITPNTFYWYPGEIPNSQADQLPDWAERLTLFGNYLWDQDLVTEATFTDPARGQLNYFEREESECPIRDLDFGDYTQSRQFTPDGRVLPINQRGG</sequence>
<evidence type="ECO:0000256" key="3">
    <source>
        <dbReference type="ARBA" id="ARBA00012729"/>
    </source>
</evidence>
<dbReference type="Pfam" id="PF00264">
    <property type="entry name" value="Tyrosinase"/>
    <property type="match status" value="1"/>
</dbReference>
<dbReference type="InterPro" id="IPR050314">
    <property type="entry name" value="Glycosyl_Hydrlase_18"/>
</dbReference>
<keyword evidence="4 9" id="KW-0378">Hydrolase</keyword>
<dbReference type="EC" id="3.2.1.14" evidence="3"/>
<dbReference type="PROSITE" id="PS51910">
    <property type="entry name" value="GH18_2"/>
    <property type="match status" value="1"/>
</dbReference>
<dbReference type="GO" id="GO:0008061">
    <property type="term" value="F:chitin binding"/>
    <property type="evidence" value="ECO:0007669"/>
    <property type="project" value="InterPro"/>
</dbReference>
<dbReference type="PANTHER" id="PTHR11177:SF333">
    <property type="entry name" value="CHITINASE"/>
    <property type="match status" value="1"/>
</dbReference>
<evidence type="ECO:0000256" key="9">
    <source>
        <dbReference type="RuleBase" id="RU000489"/>
    </source>
</evidence>
<accession>A0A1S9S1T4</accession>
<dbReference type="Gene3D" id="3.10.50.10">
    <property type="match status" value="1"/>
</dbReference>
<evidence type="ECO:0000256" key="7">
    <source>
        <dbReference type="ARBA" id="ARBA00023295"/>
    </source>
</evidence>
<comment type="similarity">
    <text evidence="2">Belongs to the glycosyl hydrolase 18 family. Chitinase class V subfamily.</text>
</comment>
<dbReference type="GO" id="GO:0000272">
    <property type="term" value="P:polysaccharide catabolic process"/>
    <property type="evidence" value="ECO:0007669"/>
    <property type="project" value="UniProtKB-KW"/>
</dbReference>
<comment type="catalytic activity">
    <reaction evidence="1">
        <text>Random endo-hydrolysis of N-acetyl-beta-D-glucosaminide (1-&gt;4)-beta-linkages in chitin and chitodextrins.</text>
        <dbReference type="EC" id="3.2.1.14"/>
    </reaction>
</comment>
<keyword evidence="8" id="KW-0624">Polysaccharide degradation</keyword>
<evidence type="ECO:0000313" key="13">
    <source>
        <dbReference type="Proteomes" id="UP000190744"/>
    </source>
</evidence>
<dbReference type="PROSITE" id="PS00497">
    <property type="entry name" value="TYROSINASE_1"/>
    <property type="match status" value="1"/>
</dbReference>
<evidence type="ECO:0000259" key="11">
    <source>
        <dbReference type="PROSITE" id="PS51910"/>
    </source>
</evidence>
<dbReference type="InterPro" id="IPR001579">
    <property type="entry name" value="Glyco_hydro_18_chit_AS"/>
</dbReference>
<dbReference type="GO" id="GO:0008843">
    <property type="term" value="F:endochitinase activity"/>
    <property type="evidence" value="ECO:0007669"/>
    <property type="project" value="UniProtKB-EC"/>
</dbReference>
<keyword evidence="6" id="KW-0119">Carbohydrate metabolism</keyword>
<dbReference type="GO" id="GO:0016491">
    <property type="term" value="F:oxidoreductase activity"/>
    <property type="evidence" value="ECO:0007669"/>
    <property type="project" value="InterPro"/>
</dbReference>
<dbReference type="PROSITE" id="PS00498">
    <property type="entry name" value="TYROSINASE_2"/>
    <property type="match status" value="1"/>
</dbReference>
<evidence type="ECO:0000313" key="12">
    <source>
        <dbReference type="EMBL" id="OOQ91682.1"/>
    </source>
</evidence>
<reference evidence="13" key="1">
    <citation type="submission" date="2015-09" db="EMBL/GenBank/DDBJ databases">
        <authorList>
            <person name="Fill T.P."/>
            <person name="Baretta J.F."/>
            <person name="de Almeida L.G."/>
            <person name="Rocha M."/>
            <person name="de Souza D.H."/>
            <person name="Malavazi I."/>
            <person name="Cerdeira L.T."/>
            <person name="Hong H."/>
            <person name="Samborskyy M."/>
            <person name="de Vasconcelos A.T."/>
            <person name="Leadlay P."/>
            <person name="Rodrigues-Filho E."/>
        </authorList>
    </citation>
    <scope>NUCLEOTIDE SEQUENCE [LARGE SCALE GENOMIC DNA]</scope>
    <source>
        <strain evidence="13">LaBioMMi 136</strain>
    </source>
</reference>
<comment type="caution">
    <text evidence="12">The sequence shown here is derived from an EMBL/GenBank/DDBJ whole genome shotgun (WGS) entry which is preliminary data.</text>
</comment>
<dbReference type="InterPro" id="IPR002227">
    <property type="entry name" value="Tyrosinase_Cu-bd"/>
</dbReference>
<dbReference type="Proteomes" id="UP000190744">
    <property type="component" value="Unassembled WGS sequence"/>
</dbReference>
<protein>
    <recommendedName>
        <fullName evidence="3">chitinase</fullName>
        <ecNumber evidence="3">3.2.1.14</ecNumber>
    </recommendedName>
</protein>
<gene>
    <name evidence="12" type="ORF">PEBR_09071</name>
</gene>
<keyword evidence="10" id="KW-0175">Coiled coil</keyword>
<dbReference type="InterPro" id="IPR001223">
    <property type="entry name" value="Glyco_hydro18_cat"/>
</dbReference>
<feature type="domain" description="GH18" evidence="11">
    <location>
        <begin position="597"/>
        <end position="954"/>
    </location>
</feature>
<keyword evidence="5" id="KW-0146">Chitin degradation</keyword>
<evidence type="ECO:0000256" key="10">
    <source>
        <dbReference type="SAM" id="Coils"/>
    </source>
</evidence>
<feature type="coiled-coil region" evidence="10">
    <location>
        <begin position="365"/>
        <end position="399"/>
    </location>
</feature>
<evidence type="ECO:0000256" key="5">
    <source>
        <dbReference type="ARBA" id="ARBA00023024"/>
    </source>
</evidence>
<dbReference type="SUPFAM" id="SSF48056">
    <property type="entry name" value="Di-copper centre-containing domain"/>
    <property type="match status" value="1"/>
</dbReference>
<evidence type="ECO:0000256" key="4">
    <source>
        <dbReference type="ARBA" id="ARBA00022801"/>
    </source>
</evidence>
<evidence type="ECO:0000256" key="2">
    <source>
        <dbReference type="ARBA" id="ARBA00008682"/>
    </source>
</evidence>
<dbReference type="Gene3D" id="1.10.1280.10">
    <property type="entry name" value="Di-copper center containing domain from catechol oxidase"/>
    <property type="match status" value="1"/>
</dbReference>
<dbReference type="SMART" id="SM00636">
    <property type="entry name" value="Glyco_18"/>
    <property type="match status" value="1"/>
</dbReference>
<dbReference type="Pfam" id="PF00704">
    <property type="entry name" value="Glyco_hydro_18"/>
    <property type="match status" value="1"/>
</dbReference>